<name>A0ABN2A5K0_9ACTN</name>
<accession>A0ABN2A5K0</accession>
<dbReference type="PANTHER" id="PTHR33204">
    <property type="entry name" value="TRANSCRIPTIONAL REGULATOR, MARR FAMILY"/>
    <property type="match status" value="1"/>
</dbReference>
<comment type="caution">
    <text evidence="5">The sequence shown here is derived from an EMBL/GenBank/DDBJ whole genome shotgun (WGS) entry which is preliminary data.</text>
</comment>
<sequence>MAFFKEVRARTLARMPLRSDWSTEHCPIRRSLDVLGDPWVLLIVRDVLHGSGRFEQLRDNLGISEAVLSRRLRAMREAGLLDTVDYVRDGRTRQRYVATEAAADLLPLLQQLAIWGEQHTRLPDGGAHMTLRHEPCGRETTRAETCSACGEPLRPEDMTWVKPWRSAEHRLRGPGG</sequence>
<dbReference type="SMART" id="SM00418">
    <property type="entry name" value="HTH_ARSR"/>
    <property type="match status" value="1"/>
</dbReference>
<gene>
    <name evidence="5" type="ORF">GCM10009788_15470</name>
</gene>
<keyword evidence="1" id="KW-0805">Transcription regulation</keyword>
<dbReference type="InterPro" id="IPR002577">
    <property type="entry name" value="HTH_HxlR"/>
</dbReference>
<reference evidence="5 6" key="1">
    <citation type="journal article" date="2019" name="Int. J. Syst. Evol. Microbiol.">
        <title>The Global Catalogue of Microorganisms (GCM) 10K type strain sequencing project: providing services to taxonomists for standard genome sequencing and annotation.</title>
        <authorList>
            <consortium name="The Broad Institute Genomics Platform"/>
            <consortium name="The Broad Institute Genome Sequencing Center for Infectious Disease"/>
            <person name="Wu L."/>
            <person name="Ma J."/>
        </authorList>
    </citation>
    <scope>NUCLEOTIDE SEQUENCE [LARGE SCALE GENOMIC DNA]</scope>
    <source>
        <strain evidence="5 6">JCM 14942</strain>
    </source>
</reference>
<dbReference type="SUPFAM" id="SSF46785">
    <property type="entry name" value="Winged helix' DNA-binding domain"/>
    <property type="match status" value="1"/>
</dbReference>
<proteinExistence type="predicted"/>
<dbReference type="InterPro" id="IPR036388">
    <property type="entry name" value="WH-like_DNA-bd_sf"/>
</dbReference>
<evidence type="ECO:0000256" key="3">
    <source>
        <dbReference type="ARBA" id="ARBA00023163"/>
    </source>
</evidence>
<evidence type="ECO:0000313" key="5">
    <source>
        <dbReference type="EMBL" id="GAA1511865.1"/>
    </source>
</evidence>
<evidence type="ECO:0000256" key="1">
    <source>
        <dbReference type="ARBA" id="ARBA00023015"/>
    </source>
</evidence>
<dbReference type="EMBL" id="BAAAOR010000012">
    <property type="protein sequence ID" value="GAA1511865.1"/>
    <property type="molecule type" value="Genomic_DNA"/>
</dbReference>
<keyword evidence="3" id="KW-0804">Transcription</keyword>
<dbReference type="Gene3D" id="1.10.10.10">
    <property type="entry name" value="Winged helix-like DNA-binding domain superfamily/Winged helix DNA-binding domain"/>
    <property type="match status" value="1"/>
</dbReference>
<evidence type="ECO:0000313" key="6">
    <source>
        <dbReference type="Proteomes" id="UP001500842"/>
    </source>
</evidence>
<dbReference type="PANTHER" id="PTHR33204:SF18">
    <property type="entry name" value="TRANSCRIPTIONAL REGULATORY PROTEIN"/>
    <property type="match status" value="1"/>
</dbReference>
<dbReference type="InterPro" id="IPR001845">
    <property type="entry name" value="HTH_ArsR_DNA-bd_dom"/>
</dbReference>
<dbReference type="InterPro" id="IPR036390">
    <property type="entry name" value="WH_DNA-bd_sf"/>
</dbReference>
<keyword evidence="2" id="KW-0238">DNA-binding</keyword>
<organism evidence="5 6">
    <name type="scientific">Nocardioides humi</name>
    <dbReference type="NCBI Taxonomy" id="449461"/>
    <lineage>
        <taxon>Bacteria</taxon>
        <taxon>Bacillati</taxon>
        <taxon>Actinomycetota</taxon>
        <taxon>Actinomycetes</taxon>
        <taxon>Propionibacteriales</taxon>
        <taxon>Nocardioidaceae</taxon>
        <taxon>Nocardioides</taxon>
    </lineage>
</organism>
<evidence type="ECO:0000256" key="2">
    <source>
        <dbReference type="ARBA" id="ARBA00023125"/>
    </source>
</evidence>
<dbReference type="Proteomes" id="UP001500842">
    <property type="component" value="Unassembled WGS sequence"/>
</dbReference>
<dbReference type="InterPro" id="IPR011991">
    <property type="entry name" value="ArsR-like_HTH"/>
</dbReference>
<protein>
    <submittedName>
        <fullName evidence="5">Helix-turn-helix domain-containing protein</fullName>
    </submittedName>
</protein>
<dbReference type="Pfam" id="PF01638">
    <property type="entry name" value="HxlR"/>
    <property type="match status" value="1"/>
</dbReference>
<evidence type="ECO:0000259" key="4">
    <source>
        <dbReference type="PROSITE" id="PS51118"/>
    </source>
</evidence>
<feature type="domain" description="HTH hxlR-type" evidence="4">
    <location>
        <begin position="26"/>
        <end position="124"/>
    </location>
</feature>
<dbReference type="CDD" id="cd00090">
    <property type="entry name" value="HTH_ARSR"/>
    <property type="match status" value="1"/>
</dbReference>
<dbReference type="PROSITE" id="PS51118">
    <property type="entry name" value="HTH_HXLR"/>
    <property type="match status" value="1"/>
</dbReference>
<keyword evidence="6" id="KW-1185">Reference proteome</keyword>